<protein>
    <submittedName>
        <fullName evidence="4">Ribosomal large subunit pseudouridine synthase D</fullName>
        <ecNumber evidence="4">5.4.99.23</ecNumber>
    </submittedName>
</protein>
<dbReference type="Gene3D" id="3.30.2350.10">
    <property type="entry name" value="Pseudouridine synthase"/>
    <property type="match status" value="1"/>
</dbReference>
<dbReference type="PANTHER" id="PTHR21600">
    <property type="entry name" value="MITOCHONDRIAL RNA PSEUDOURIDINE SYNTHASE"/>
    <property type="match status" value="1"/>
</dbReference>
<keyword evidence="2 4" id="KW-0413">Isomerase</keyword>
<evidence type="ECO:0000259" key="3">
    <source>
        <dbReference type="SMART" id="SM00363"/>
    </source>
</evidence>
<organism evidence="4">
    <name type="scientific">hydrothermal vent metagenome</name>
    <dbReference type="NCBI Taxonomy" id="652676"/>
    <lineage>
        <taxon>unclassified sequences</taxon>
        <taxon>metagenomes</taxon>
        <taxon>ecological metagenomes</taxon>
    </lineage>
</organism>
<dbReference type="InterPro" id="IPR006145">
    <property type="entry name" value="PsdUridine_synth_RsuA/RluA"/>
</dbReference>
<name>A0A3B0QVU5_9ZZZZ</name>
<dbReference type="Gene3D" id="3.10.290.10">
    <property type="entry name" value="RNA-binding S4 domain"/>
    <property type="match status" value="1"/>
</dbReference>
<dbReference type="GO" id="GO:0160140">
    <property type="term" value="F:23S rRNA pseudouridine(1911/1915/1917) synthase activity"/>
    <property type="evidence" value="ECO:0007669"/>
    <property type="project" value="UniProtKB-EC"/>
</dbReference>
<evidence type="ECO:0000256" key="2">
    <source>
        <dbReference type="ARBA" id="ARBA00023235"/>
    </source>
</evidence>
<dbReference type="SUPFAM" id="SSF55120">
    <property type="entry name" value="Pseudouridine synthase"/>
    <property type="match status" value="1"/>
</dbReference>
<dbReference type="PROSITE" id="PS01129">
    <property type="entry name" value="PSI_RLU"/>
    <property type="match status" value="1"/>
</dbReference>
<sequence>METKEKITVTAEDNGMRLDTFLSHKLEGTSRTFIKELIKKSLVTVNELPAKPSHHLKDGDQLDITIPEPEAPGVEAEDIPLNILFEDKDVIVIDKARGMVTHPGAGRTSETFVNALLHHTKDLSSVGGPLRPGIVHRLDKDTSGVMMAAKNNAAHHALSEQFKEHTTKRRYHALVWGRIKDDKGRIEIGLGRDLADRKKISPRTGKARKAISNYKVLKRFDYFTLVEVSPETGRTHQIRVHMTEINHPIVGDPTYGSRTPPSGLGTEARAVLKKIRGQLLHAYSLGFTHPTTKEYIEFTAPYPDIMVRFIRLIDHGEITS</sequence>
<dbReference type="GO" id="GO:0000455">
    <property type="term" value="P:enzyme-directed rRNA pseudouridine synthesis"/>
    <property type="evidence" value="ECO:0007669"/>
    <property type="project" value="TreeGrafter"/>
</dbReference>
<dbReference type="SMART" id="SM00363">
    <property type="entry name" value="S4"/>
    <property type="match status" value="1"/>
</dbReference>
<dbReference type="SUPFAM" id="SSF55174">
    <property type="entry name" value="Alpha-L RNA-binding motif"/>
    <property type="match status" value="1"/>
</dbReference>
<evidence type="ECO:0000256" key="1">
    <source>
        <dbReference type="ARBA" id="ARBA00010876"/>
    </source>
</evidence>
<dbReference type="InterPro" id="IPR050188">
    <property type="entry name" value="RluA_PseudoU_synthase"/>
</dbReference>
<evidence type="ECO:0000313" key="4">
    <source>
        <dbReference type="EMBL" id="VAV84432.1"/>
    </source>
</evidence>
<dbReference type="InterPro" id="IPR036986">
    <property type="entry name" value="S4_RNA-bd_sf"/>
</dbReference>
<dbReference type="InterPro" id="IPR006225">
    <property type="entry name" value="PsdUridine_synth_RluC/D"/>
</dbReference>
<dbReference type="Pfam" id="PF00849">
    <property type="entry name" value="PseudoU_synth_2"/>
    <property type="match status" value="1"/>
</dbReference>
<dbReference type="CDD" id="cd00165">
    <property type="entry name" value="S4"/>
    <property type="match status" value="1"/>
</dbReference>
<dbReference type="CDD" id="cd02869">
    <property type="entry name" value="PseudoU_synth_RluA_like"/>
    <property type="match status" value="1"/>
</dbReference>
<dbReference type="AlphaFoldDB" id="A0A3B0QVU5"/>
<dbReference type="EC" id="5.4.99.23" evidence="4"/>
<dbReference type="GO" id="GO:0003723">
    <property type="term" value="F:RNA binding"/>
    <property type="evidence" value="ECO:0007669"/>
    <property type="project" value="InterPro"/>
</dbReference>
<dbReference type="NCBIfam" id="TIGR00005">
    <property type="entry name" value="rluA_subfam"/>
    <property type="match status" value="1"/>
</dbReference>
<reference evidence="4" key="1">
    <citation type="submission" date="2018-06" db="EMBL/GenBank/DDBJ databases">
        <authorList>
            <person name="Zhirakovskaya E."/>
        </authorList>
    </citation>
    <scope>NUCLEOTIDE SEQUENCE</scope>
</reference>
<dbReference type="InterPro" id="IPR006224">
    <property type="entry name" value="PsdUridine_synth_RluA-like_CS"/>
</dbReference>
<dbReference type="PROSITE" id="PS50889">
    <property type="entry name" value="S4"/>
    <property type="match status" value="1"/>
</dbReference>
<dbReference type="InterPro" id="IPR020103">
    <property type="entry name" value="PsdUridine_synth_cat_dom_sf"/>
</dbReference>
<feature type="domain" description="RNA-binding S4" evidence="3">
    <location>
        <begin position="16"/>
        <end position="80"/>
    </location>
</feature>
<dbReference type="InterPro" id="IPR002942">
    <property type="entry name" value="S4_RNA-bd"/>
</dbReference>
<gene>
    <name evidence="4" type="ORF">MNBD_DELTA01-1071</name>
</gene>
<accession>A0A3B0QVU5</accession>
<comment type="similarity">
    <text evidence="1">Belongs to the pseudouridine synthase RluA family.</text>
</comment>
<dbReference type="Pfam" id="PF01479">
    <property type="entry name" value="S4"/>
    <property type="match status" value="1"/>
</dbReference>
<proteinExistence type="inferred from homology"/>
<dbReference type="PANTHER" id="PTHR21600:SF44">
    <property type="entry name" value="RIBOSOMAL LARGE SUBUNIT PSEUDOURIDINE SYNTHASE D"/>
    <property type="match status" value="1"/>
</dbReference>
<dbReference type="EMBL" id="UOEA01000067">
    <property type="protein sequence ID" value="VAV84432.1"/>
    <property type="molecule type" value="Genomic_DNA"/>
</dbReference>